<evidence type="ECO:0000256" key="4">
    <source>
        <dbReference type="ARBA" id="ARBA00022454"/>
    </source>
</evidence>
<evidence type="ECO:0000313" key="15">
    <source>
        <dbReference type="Proteomes" id="UP001233271"/>
    </source>
</evidence>
<keyword evidence="9" id="KW-0539">Nucleus</keyword>
<evidence type="ECO:0000256" key="5">
    <source>
        <dbReference type="ARBA" id="ARBA00022618"/>
    </source>
</evidence>
<reference evidence="14" key="1">
    <citation type="journal article" date="2023" name="BMC Genomics">
        <title>Chromosome-level genome assemblies of Cutaneotrichosporon spp. (Trichosporonales, Basidiomycota) reveal imbalanced evolution between nucleotide sequences and chromosome synteny.</title>
        <authorList>
            <person name="Kobayashi Y."/>
            <person name="Kayamori A."/>
            <person name="Aoki K."/>
            <person name="Shiwa Y."/>
            <person name="Matsutani M."/>
            <person name="Fujita N."/>
            <person name="Sugita T."/>
            <person name="Iwasaki W."/>
            <person name="Tanaka N."/>
            <person name="Takashima M."/>
        </authorList>
    </citation>
    <scope>NUCLEOTIDE SEQUENCE</scope>
    <source>
        <strain evidence="14">HIS019</strain>
    </source>
</reference>
<dbReference type="GO" id="GO:0051383">
    <property type="term" value="P:kinetochore organization"/>
    <property type="evidence" value="ECO:0007669"/>
    <property type="project" value="TreeGrafter"/>
</dbReference>
<dbReference type="GO" id="GO:0005634">
    <property type="term" value="C:nucleus"/>
    <property type="evidence" value="ECO:0007669"/>
    <property type="project" value="UniProtKB-SubCell"/>
</dbReference>
<evidence type="ECO:0000256" key="10">
    <source>
        <dbReference type="ARBA" id="ARBA00023306"/>
    </source>
</evidence>
<dbReference type="InterPro" id="IPR005549">
    <property type="entry name" value="Kinetochore_Nuf2_N"/>
</dbReference>
<keyword evidence="6" id="KW-0498">Mitosis</keyword>
<evidence type="ECO:0000256" key="11">
    <source>
        <dbReference type="ARBA" id="ARBA00023328"/>
    </source>
</evidence>
<dbReference type="PANTHER" id="PTHR21650">
    <property type="entry name" value="MEMBRALIN/KINETOCHORE PROTEIN NUF2"/>
    <property type="match status" value="1"/>
</dbReference>
<comment type="subcellular location">
    <subcellularLocation>
        <location evidence="2">Chromosome</location>
        <location evidence="2">Centromere</location>
        <location evidence="2">Kinetochore</location>
    </subcellularLocation>
    <subcellularLocation>
        <location evidence="1">Nucleus</location>
    </subcellularLocation>
</comment>
<dbReference type="Pfam" id="PF03800">
    <property type="entry name" value="Nuf2"/>
    <property type="match status" value="1"/>
</dbReference>
<gene>
    <name evidence="14" type="ORF">CcaverHIS019_0206140</name>
</gene>
<name>A0AA48IAK8_9TREE</name>
<dbReference type="Gene3D" id="1.10.418.60">
    <property type="entry name" value="Ncd80 complex, Nuf2 subunit"/>
    <property type="match status" value="1"/>
</dbReference>
<keyword evidence="8 12" id="KW-0175">Coiled coil</keyword>
<dbReference type="GO" id="GO:0007052">
    <property type="term" value="P:mitotic spindle organization"/>
    <property type="evidence" value="ECO:0007669"/>
    <property type="project" value="TreeGrafter"/>
</dbReference>
<feature type="coiled-coil region" evidence="12">
    <location>
        <begin position="147"/>
        <end position="202"/>
    </location>
</feature>
<dbReference type="InterPro" id="IPR038275">
    <property type="entry name" value="Nuf2_N_sf"/>
</dbReference>
<evidence type="ECO:0000256" key="9">
    <source>
        <dbReference type="ARBA" id="ARBA00023242"/>
    </source>
</evidence>
<evidence type="ECO:0000256" key="1">
    <source>
        <dbReference type="ARBA" id="ARBA00004123"/>
    </source>
</evidence>
<evidence type="ECO:0000256" key="12">
    <source>
        <dbReference type="SAM" id="Coils"/>
    </source>
</evidence>
<keyword evidence="7" id="KW-0995">Kinetochore</keyword>
<dbReference type="GO" id="GO:0045132">
    <property type="term" value="P:meiotic chromosome segregation"/>
    <property type="evidence" value="ECO:0007669"/>
    <property type="project" value="TreeGrafter"/>
</dbReference>
<comment type="similarity">
    <text evidence="3">Belongs to the NUF2 family.</text>
</comment>
<dbReference type="GeneID" id="85493123"/>
<evidence type="ECO:0000256" key="6">
    <source>
        <dbReference type="ARBA" id="ARBA00022776"/>
    </source>
</evidence>
<evidence type="ECO:0000313" key="14">
    <source>
        <dbReference type="EMBL" id="BEI89252.1"/>
    </source>
</evidence>
<dbReference type="KEGG" id="ccac:CcaHIS019_0206140"/>
<dbReference type="PANTHER" id="PTHR21650:SF2">
    <property type="entry name" value="KINETOCHORE PROTEIN NUF2"/>
    <property type="match status" value="1"/>
</dbReference>
<sequence>MSRKAEPNPNAGFPLMAATEIRNCMEALGITVHPDDLTKPTAASTHAIWAALIDELMGISTDMLEEPKAAVAEGMPHPELYLETLGTIMFFSHCKRLADLCRVQDFNLSDLIRPDPLRLRRVLSGVMNFAKFREERSPFQQMLAERLHSEQTRAEEMRRKLDHLNAEVAEIKAKREEDAPRVAAARARNEELRQQLLKLGTTQRTVSAEVEKLKQERFALSQEHRSRAEELHGLEQSVADMQMKLMRSPDRVRRGIADKERQLAEQRAIKNQLDADLRAGELRLRVFAEIEEGVIALNRVQNEIIAYREQAAEKRRANAERRDEIRALENQLHVYEREAANLVRKLQDVTERFDKLAEDRVRERERFEARERELSQQRAALEAERMAESEEASRLEREAHEWEVKTAEFARDRERHHTELVKEWKMLEAHMTDYMAAMTQKLGLELNVEL</sequence>
<organism evidence="14 15">
    <name type="scientific">Cutaneotrichosporon cavernicola</name>
    <dbReference type="NCBI Taxonomy" id="279322"/>
    <lineage>
        <taxon>Eukaryota</taxon>
        <taxon>Fungi</taxon>
        <taxon>Dikarya</taxon>
        <taxon>Basidiomycota</taxon>
        <taxon>Agaricomycotina</taxon>
        <taxon>Tremellomycetes</taxon>
        <taxon>Trichosporonales</taxon>
        <taxon>Trichosporonaceae</taxon>
        <taxon>Cutaneotrichosporon</taxon>
    </lineage>
</organism>
<accession>A0AA48IAK8</accession>
<feature type="domain" description="Kinetochore protein Nuf2 N-terminal" evidence="13">
    <location>
        <begin position="12"/>
        <end position="144"/>
    </location>
</feature>
<evidence type="ECO:0000256" key="2">
    <source>
        <dbReference type="ARBA" id="ARBA00004629"/>
    </source>
</evidence>
<dbReference type="EMBL" id="AP028213">
    <property type="protein sequence ID" value="BEI89252.1"/>
    <property type="molecule type" value="Genomic_DNA"/>
</dbReference>
<proteinExistence type="inferred from homology"/>
<keyword evidence="11" id="KW-0137">Centromere</keyword>
<dbReference type="GO" id="GO:0031262">
    <property type="term" value="C:Ndc80 complex"/>
    <property type="evidence" value="ECO:0007669"/>
    <property type="project" value="InterPro"/>
</dbReference>
<feature type="coiled-coil region" evidence="12">
    <location>
        <begin position="256"/>
        <end position="405"/>
    </location>
</feature>
<keyword evidence="15" id="KW-1185">Reference proteome</keyword>
<evidence type="ECO:0000259" key="13">
    <source>
        <dbReference type="Pfam" id="PF03800"/>
    </source>
</evidence>
<dbReference type="RefSeq" id="XP_060454518.1">
    <property type="nucleotide sequence ID" value="XM_060597645.1"/>
</dbReference>
<keyword evidence="10" id="KW-0131">Cell cycle</keyword>
<evidence type="ECO:0000256" key="7">
    <source>
        <dbReference type="ARBA" id="ARBA00022838"/>
    </source>
</evidence>
<dbReference type="GO" id="GO:0051315">
    <property type="term" value="P:attachment of mitotic spindle microtubules to kinetochore"/>
    <property type="evidence" value="ECO:0007669"/>
    <property type="project" value="TreeGrafter"/>
</dbReference>
<evidence type="ECO:0000256" key="8">
    <source>
        <dbReference type="ARBA" id="ARBA00023054"/>
    </source>
</evidence>
<protein>
    <recommendedName>
        <fullName evidence="13">Kinetochore protein Nuf2 N-terminal domain-containing protein</fullName>
    </recommendedName>
</protein>
<evidence type="ECO:0000256" key="3">
    <source>
        <dbReference type="ARBA" id="ARBA00005498"/>
    </source>
</evidence>
<dbReference type="Proteomes" id="UP001233271">
    <property type="component" value="Chromosome 2"/>
</dbReference>
<dbReference type="AlphaFoldDB" id="A0AA48IAK8"/>
<dbReference type="GO" id="GO:0044877">
    <property type="term" value="F:protein-containing complex binding"/>
    <property type="evidence" value="ECO:0007669"/>
    <property type="project" value="TreeGrafter"/>
</dbReference>
<keyword evidence="5" id="KW-0132">Cell division</keyword>
<dbReference type="GO" id="GO:0051301">
    <property type="term" value="P:cell division"/>
    <property type="evidence" value="ECO:0007669"/>
    <property type="project" value="UniProtKB-KW"/>
</dbReference>
<keyword evidence="4" id="KW-0158">Chromosome</keyword>